<evidence type="ECO:0000256" key="5">
    <source>
        <dbReference type="ARBA" id="ARBA00048792"/>
    </source>
</evidence>
<comment type="catalytic activity">
    <reaction evidence="4">
        <text>5,6-dihydrothymine + NAD(+) = thymine + NADH + H(+)</text>
        <dbReference type="Rhea" id="RHEA:28791"/>
        <dbReference type="ChEBI" id="CHEBI:15378"/>
        <dbReference type="ChEBI" id="CHEBI:17821"/>
        <dbReference type="ChEBI" id="CHEBI:27468"/>
        <dbReference type="ChEBI" id="CHEBI:57540"/>
        <dbReference type="ChEBI" id="CHEBI:57945"/>
        <dbReference type="EC" id="1.3.1.1"/>
    </reaction>
</comment>
<dbReference type="KEGG" id="pfaa:MM59RIKEN_10520"/>
<dbReference type="PANTHER" id="PTHR43073">
    <property type="entry name" value="DIHYDROPYRIMIDINE DEHYDROGENASE [NADP(+)]"/>
    <property type="match status" value="1"/>
</dbReference>
<evidence type="ECO:0000256" key="7">
    <source>
        <dbReference type="ARBA" id="ARBA00049714"/>
    </source>
</evidence>
<feature type="domain" description="Dihydroprymidine dehydrogenase" evidence="10">
    <location>
        <begin position="5"/>
        <end position="110"/>
    </location>
</feature>
<dbReference type="InterPro" id="IPR036188">
    <property type="entry name" value="FAD/NAD-bd_sf"/>
</dbReference>
<keyword evidence="12" id="KW-1185">Reference proteome</keyword>
<dbReference type="InterPro" id="IPR028261">
    <property type="entry name" value="DPD_II"/>
</dbReference>
<evidence type="ECO:0000313" key="11">
    <source>
        <dbReference type="EMBL" id="BCK83733.1"/>
    </source>
</evidence>
<dbReference type="Pfam" id="PF07992">
    <property type="entry name" value="Pyr_redox_2"/>
    <property type="match status" value="1"/>
</dbReference>
<evidence type="ECO:0000256" key="3">
    <source>
        <dbReference type="ARBA" id="ARBA00032722"/>
    </source>
</evidence>
<reference evidence="11" key="1">
    <citation type="submission" date="2020-09" db="EMBL/GenBank/DDBJ databases">
        <title>New species isolated from human feces.</title>
        <authorList>
            <person name="Kitahara M."/>
            <person name="Shigeno Y."/>
            <person name="Shime M."/>
            <person name="Matsumoto Y."/>
            <person name="Nakamura S."/>
            <person name="Motooka D."/>
            <person name="Fukuoka S."/>
            <person name="Nishikawa H."/>
            <person name="Benno Y."/>
        </authorList>
    </citation>
    <scope>NUCLEOTIDE SEQUENCE</scope>
    <source>
        <strain evidence="11">MM59</strain>
    </source>
</reference>
<dbReference type="Gene3D" id="1.10.1060.10">
    <property type="entry name" value="Alpha-helical ferredoxin"/>
    <property type="match status" value="1"/>
</dbReference>
<dbReference type="InterPro" id="IPR009051">
    <property type="entry name" value="Helical_ferredxn"/>
</dbReference>
<evidence type="ECO:0000259" key="9">
    <source>
        <dbReference type="Pfam" id="PF07992"/>
    </source>
</evidence>
<evidence type="ECO:0000259" key="10">
    <source>
        <dbReference type="Pfam" id="PF14691"/>
    </source>
</evidence>
<dbReference type="EC" id="1.3.1.1" evidence="8"/>
<proteinExistence type="predicted"/>
<feature type="domain" description="FAD/NAD(P)-binding" evidence="9">
    <location>
        <begin position="125"/>
        <end position="393"/>
    </location>
</feature>
<dbReference type="SUPFAM" id="SSF51971">
    <property type="entry name" value="Nucleotide-binding domain"/>
    <property type="match status" value="1"/>
</dbReference>
<gene>
    <name evidence="11" type="ORF">MM59RIKEN_10520</name>
</gene>
<dbReference type="InterPro" id="IPR023753">
    <property type="entry name" value="FAD/NAD-binding_dom"/>
</dbReference>
<organism evidence="11 12">
    <name type="scientific">Pusillibacter faecalis</name>
    <dbReference type="NCBI Taxonomy" id="2714358"/>
    <lineage>
        <taxon>Bacteria</taxon>
        <taxon>Bacillati</taxon>
        <taxon>Bacillota</taxon>
        <taxon>Clostridia</taxon>
        <taxon>Eubacteriales</taxon>
        <taxon>Oscillospiraceae</taxon>
        <taxon>Pusillibacter</taxon>
    </lineage>
</organism>
<evidence type="ECO:0000256" key="4">
    <source>
        <dbReference type="ARBA" id="ARBA00047685"/>
    </source>
</evidence>
<evidence type="ECO:0000256" key="6">
    <source>
        <dbReference type="ARBA" id="ARBA00049578"/>
    </source>
</evidence>
<evidence type="ECO:0000256" key="8">
    <source>
        <dbReference type="ARBA" id="ARBA00049728"/>
    </source>
</evidence>
<dbReference type="GO" id="GO:0004159">
    <property type="term" value="F:dihydropyrimidine dehydrogenase (NAD+) activity"/>
    <property type="evidence" value="ECO:0007669"/>
    <property type="project" value="UniProtKB-EC"/>
</dbReference>
<evidence type="ECO:0000256" key="2">
    <source>
        <dbReference type="ARBA" id="ARBA00030119"/>
    </source>
</evidence>
<dbReference type="Gene3D" id="3.50.50.60">
    <property type="entry name" value="FAD/NAD(P)-binding domain"/>
    <property type="match status" value="2"/>
</dbReference>
<protein>
    <recommendedName>
        <fullName evidence="8">dihydrouracil dehydrogenase (NAD(+))</fullName>
        <ecNumber evidence="8">1.3.1.1</ecNumber>
    </recommendedName>
    <alternativeName>
        <fullName evidence="3">Dihydrothymine dehydrogenase</fullName>
    </alternativeName>
    <alternativeName>
        <fullName evidence="2">Dihydrouracil dehydrogenase</fullName>
    </alternativeName>
</protein>
<sequence length="407" mass="43767">MTKKYSQELVQGYTMSTVMEEAQRCLLCHDAPCSNACPAGTDPAKFIRSVRFRNFKGAAETIRSNNALGAACARICPTERYCEQGCSRCGIDKPINIGGIQRFVTDFEEQCGMKVLERGPANGKKIGIIGSGPAGLQAAATLLQLGYEVDIYEKGAKAGGFLRTGIPEYRLPDAVVDTEVARIAELGANFLYCREVGKDVSMEELKEKYDAVLVAVGIGRPQMLEMFEGNPYAVPAVTFLAEVDERQGEVELPDNALVIGGGDAAMDVSATLKLLGVQNVTTVTRKELSDFRASKVELETARAQGVTIVDGYAPVAVEGKVVTFRHRRLNSELKIEADKIILAVGQSTDADQLGLPIVKNEVDFDGFQADGKVFVAGDIAKGDKTAVWAVRKGKAAAYAIHNFVGGR</sequence>
<accession>A0A810QGZ6</accession>
<dbReference type="Proteomes" id="UP000679848">
    <property type="component" value="Chromosome"/>
</dbReference>
<evidence type="ECO:0000256" key="1">
    <source>
        <dbReference type="ARBA" id="ARBA00023002"/>
    </source>
</evidence>
<dbReference type="Pfam" id="PF14691">
    <property type="entry name" value="Fer4_20"/>
    <property type="match status" value="1"/>
</dbReference>
<dbReference type="EMBL" id="AP023420">
    <property type="protein sequence ID" value="BCK83733.1"/>
    <property type="molecule type" value="Genomic_DNA"/>
</dbReference>
<comment type="function">
    <text evidence="6">Involved in pyrimidine base degradation. Catalyzes physiologically the reduction of uracil to 5,6-dihydrouracil (DHU) by using NADH as a specific cosubstrate. It also catalyzes the reverse reaction and the reduction of thymine to 5,6-dihydrothymine (DHT).</text>
</comment>
<dbReference type="PRINTS" id="PR00419">
    <property type="entry name" value="ADXRDTASE"/>
</dbReference>
<dbReference type="AlphaFoldDB" id="A0A810QGZ6"/>
<comment type="catalytic activity">
    <reaction evidence="5">
        <text>5,6-dihydrouracil + NAD(+) = uracil + NADH + H(+)</text>
        <dbReference type="Rhea" id="RHEA:20189"/>
        <dbReference type="ChEBI" id="CHEBI:15378"/>
        <dbReference type="ChEBI" id="CHEBI:15901"/>
        <dbReference type="ChEBI" id="CHEBI:17568"/>
        <dbReference type="ChEBI" id="CHEBI:57540"/>
        <dbReference type="ChEBI" id="CHEBI:57945"/>
        <dbReference type="EC" id="1.3.1.1"/>
    </reaction>
</comment>
<dbReference type="GO" id="GO:0051536">
    <property type="term" value="F:iron-sulfur cluster binding"/>
    <property type="evidence" value="ECO:0007669"/>
    <property type="project" value="InterPro"/>
</dbReference>
<dbReference type="SUPFAM" id="SSF46548">
    <property type="entry name" value="alpha-helical ferredoxin"/>
    <property type="match status" value="1"/>
</dbReference>
<evidence type="ECO:0000313" key="12">
    <source>
        <dbReference type="Proteomes" id="UP000679848"/>
    </source>
</evidence>
<keyword evidence="1" id="KW-0560">Oxidoreductase</keyword>
<name>A0A810QGZ6_9FIRM</name>
<comment type="subunit">
    <text evidence="7">Heterotetramer of 2 PreA and 2 PreT subunits.</text>
</comment>
<dbReference type="RefSeq" id="WP_187028089.1">
    <property type="nucleotide sequence ID" value="NZ_AP023420.1"/>
</dbReference>
<dbReference type="PANTHER" id="PTHR43073:SF2">
    <property type="entry name" value="DIHYDROPYRIMIDINE DEHYDROGENASE [NADP(+)]"/>
    <property type="match status" value="1"/>
</dbReference>